<dbReference type="Pfam" id="PF02627">
    <property type="entry name" value="CMD"/>
    <property type="match status" value="1"/>
</dbReference>
<dbReference type="PANTHER" id="PTHR28180:SF2">
    <property type="entry name" value="PEROXISOMAL PROTEIN 2"/>
    <property type="match status" value="1"/>
</dbReference>
<gene>
    <name evidence="2" type="ORF">H4R26_002117</name>
</gene>
<proteinExistence type="predicted"/>
<protein>
    <recommendedName>
        <fullName evidence="1">Carboxymuconolactone decarboxylase-like domain-containing protein</fullName>
    </recommendedName>
</protein>
<dbReference type="InterPro" id="IPR029032">
    <property type="entry name" value="AhpD-like"/>
</dbReference>
<comment type="caution">
    <text evidence="2">The sequence shown here is derived from an EMBL/GenBank/DDBJ whole genome shotgun (WGS) entry which is preliminary data.</text>
</comment>
<dbReference type="OrthoDB" id="5537330at2759"/>
<evidence type="ECO:0000313" key="3">
    <source>
        <dbReference type="Proteomes" id="UP001150907"/>
    </source>
</evidence>
<dbReference type="Proteomes" id="UP001150907">
    <property type="component" value="Unassembled WGS sequence"/>
</dbReference>
<sequence>MEDTVHPNELKAWDTEFQALDDNVRHLVAISAMASASRPAPIADIAQRRLSQLEHLSEKTLFVQQTREAILKMTGLMGMPRTIHAMASLMSVIGPDSDLAMEIAKIPTMRNRANYDYEQMRARGQAQFNCVYGSQAMEVHEEVRGLYPELAEVAIVDLYGRLLSENRYLSGRDTELCIIGALVPQNAPVQLNNHCKGAVNLGATKEMVQAALRLAKIACTKKL</sequence>
<evidence type="ECO:0000259" key="1">
    <source>
        <dbReference type="Pfam" id="PF02627"/>
    </source>
</evidence>
<name>A0A9W8BL36_9FUNG</name>
<evidence type="ECO:0000313" key="2">
    <source>
        <dbReference type="EMBL" id="KAJ2005139.1"/>
    </source>
</evidence>
<dbReference type="InterPro" id="IPR052999">
    <property type="entry name" value="PTS1_Protein"/>
</dbReference>
<dbReference type="Gene3D" id="1.20.1290.10">
    <property type="entry name" value="AhpD-like"/>
    <property type="match status" value="1"/>
</dbReference>
<feature type="domain" description="Carboxymuconolactone decarboxylase-like" evidence="1">
    <location>
        <begin position="155"/>
        <end position="219"/>
    </location>
</feature>
<dbReference type="AlphaFoldDB" id="A0A9W8BL36"/>
<organism evidence="2 3">
    <name type="scientific">Coemansia thaxteri</name>
    <dbReference type="NCBI Taxonomy" id="2663907"/>
    <lineage>
        <taxon>Eukaryota</taxon>
        <taxon>Fungi</taxon>
        <taxon>Fungi incertae sedis</taxon>
        <taxon>Zoopagomycota</taxon>
        <taxon>Kickxellomycotina</taxon>
        <taxon>Kickxellomycetes</taxon>
        <taxon>Kickxellales</taxon>
        <taxon>Kickxellaceae</taxon>
        <taxon>Coemansia</taxon>
    </lineage>
</organism>
<dbReference type="EMBL" id="JANBQF010000117">
    <property type="protein sequence ID" value="KAJ2005139.1"/>
    <property type="molecule type" value="Genomic_DNA"/>
</dbReference>
<dbReference type="PANTHER" id="PTHR28180">
    <property type="entry name" value="CONSERVED MITOCHONDRIAL PROTEIN-RELATED"/>
    <property type="match status" value="1"/>
</dbReference>
<dbReference type="GO" id="GO:0051920">
    <property type="term" value="F:peroxiredoxin activity"/>
    <property type="evidence" value="ECO:0007669"/>
    <property type="project" value="InterPro"/>
</dbReference>
<reference evidence="2" key="1">
    <citation type="submission" date="2022-07" db="EMBL/GenBank/DDBJ databases">
        <title>Phylogenomic reconstructions and comparative analyses of Kickxellomycotina fungi.</title>
        <authorList>
            <person name="Reynolds N.K."/>
            <person name="Stajich J.E."/>
            <person name="Barry K."/>
            <person name="Grigoriev I.V."/>
            <person name="Crous P."/>
            <person name="Smith M.E."/>
        </authorList>
    </citation>
    <scope>NUCLEOTIDE SEQUENCE</scope>
    <source>
        <strain evidence="2">IMI 214461</strain>
    </source>
</reference>
<dbReference type="SUPFAM" id="SSF69118">
    <property type="entry name" value="AhpD-like"/>
    <property type="match status" value="1"/>
</dbReference>
<keyword evidence="3" id="KW-1185">Reference proteome</keyword>
<dbReference type="InterPro" id="IPR003779">
    <property type="entry name" value="CMD-like"/>
</dbReference>
<accession>A0A9W8BL36</accession>